<dbReference type="GO" id="GO:0005576">
    <property type="term" value="C:extracellular region"/>
    <property type="evidence" value="ECO:0007669"/>
    <property type="project" value="UniProtKB-SubCell"/>
</dbReference>
<evidence type="ECO:0000256" key="4">
    <source>
        <dbReference type="SAM" id="SignalP"/>
    </source>
</evidence>
<keyword evidence="2" id="KW-0964">Secreted</keyword>
<feature type="region of interest" description="Disordered" evidence="3">
    <location>
        <begin position="208"/>
        <end position="231"/>
    </location>
</feature>
<dbReference type="AlphaFoldDB" id="A0A8T2IPN4"/>
<feature type="chain" id="PRO_5035792337" description="Phospholipase A2 inhibitor and Ly6/PLAUR domain-containing protein-like" evidence="4">
    <location>
        <begin position="20"/>
        <end position="276"/>
    </location>
</feature>
<dbReference type="InterPro" id="IPR045860">
    <property type="entry name" value="Snake_toxin-like_sf"/>
</dbReference>
<evidence type="ECO:0008006" key="7">
    <source>
        <dbReference type="Google" id="ProtNLM"/>
    </source>
</evidence>
<sequence length="276" mass="29499">MRHLVAVCVLFVFSSTGYCLSCKQCEAENWTSCSGNNITCPSSHVCLAKSTRTFTASSGSVESFEISCAPDEECNVSDSISSPGIKITTVTTCCVMDNCTPTKPKFSSKMNLPNGLICPACASDNSGLCPIGKTMNCTGEEYRCFRQTAKILGTSKNRVLSGCATKGTCALDYHGQSQTMTMDIICTNGILGPYYGFQPPKPFNMTKNITQPNGTLRPSKSPSLKPNNPNRNITYVGVTSNNMIKDIPPLGGTLGPYRGFILPGVVATALVKIYSL</sequence>
<gene>
    <name evidence="5" type="ORF">GDO86_012187</name>
</gene>
<organism evidence="5 6">
    <name type="scientific">Hymenochirus boettgeri</name>
    <name type="common">Congo dwarf clawed frog</name>
    <dbReference type="NCBI Taxonomy" id="247094"/>
    <lineage>
        <taxon>Eukaryota</taxon>
        <taxon>Metazoa</taxon>
        <taxon>Chordata</taxon>
        <taxon>Craniata</taxon>
        <taxon>Vertebrata</taxon>
        <taxon>Euteleostomi</taxon>
        <taxon>Amphibia</taxon>
        <taxon>Batrachia</taxon>
        <taxon>Anura</taxon>
        <taxon>Pipoidea</taxon>
        <taxon>Pipidae</taxon>
        <taxon>Pipinae</taxon>
        <taxon>Hymenochirus</taxon>
    </lineage>
</organism>
<proteinExistence type="predicted"/>
<accession>A0A8T2IPN4</accession>
<keyword evidence="6" id="KW-1185">Reference proteome</keyword>
<evidence type="ECO:0000256" key="3">
    <source>
        <dbReference type="SAM" id="MobiDB-lite"/>
    </source>
</evidence>
<dbReference type="Proteomes" id="UP000812440">
    <property type="component" value="Chromosome 7"/>
</dbReference>
<evidence type="ECO:0000256" key="2">
    <source>
        <dbReference type="ARBA" id="ARBA00022525"/>
    </source>
</evidence>
<evidence type="ECO:0000256" key="1">
    <source>
        <dbReference type="ARBA" id="ARBA00004613"/>
    </source>
</evidence>
<dbReference type="EMBL" id="JAACNH010000008">
    <property type="protein sequence ID" value="KAG8433733.1"/>
    <property type="molecule type" value="Genomic_DNA"/>
</dbReference>
<keyword evidence="4" id="KW-0732">Signal</keyword>
<comment type="caution">
    <text evidence="5">The sequence shown here is derived from an EMBL/GenBank/DDBJ whole genome shotgun (WGS) entry which is preliminary data.</text>
</comment>
<reference evidence="5" key="1">
    <citation type="thesis" date="2020" institute="ProQuest LLC" country="789 East Eisenhower Parkway, Ann Arbor, MI, USA">
        <title>Comparative Genomics and Chromosome Evolution.</title>
        <authorList>
            <person name="Mudd A.B."/>
        </authorList>
    </citation>
    <scope>NUCLEOTIDE SEQUENCE</scope>
    <source>
        <strain evidence="5">Female2</strain>
        <tissue evidence="5">Blood</tissue>
    </source>
</reference>
<dbReference type="PANTHER" id="PTHR20914">
    <property type="entry name" value="LY6/PLAUR DOMAIN-CONTAINING PROTEIN 8"/>
    <property type="match status" value="1"/>
</dbReference>
<evidence type="ECO:0000313" key="5">
    <source>
        <dbReference type="EMBL" id="KAG8433733.1"/>
    </source>
</evidence>
<comment type="subcellular location">
    <subcellularLocation>
        <location evidence="1">Secreted</location>
    </subcellularLocation>
</comment>
<protein>
    <recommendedName>
        <fullName evidence="7">Phospholipase A2 inhibitor and Ly6/PLAUR domain-containing protein-like</fullName>
    </recommendedName>
</protein>
<dbReference type="CDD" id="cd23572">
    <property type="entry name" value="TFP_LU_ECD_PINLYP_rpt2"/>
    <property type="match status" value="1"/>
</dbReference>
<dbReference type="SUPFAM" id="SSF57302">
    <property type="entry name" value="Snake toxin-like"/>
    <property type="match status" value="2"/>
</dbReference>
<dbReference type="OrthoDB" id="9907178at2759"/>
<dbReference type="PANTHER" id="PTHR20914:SF25">
    <property type="entry name" value="PHOSPHOLIPASE A2 INHIBITOR AND LY6_PLAUR DOMAIN-CONTAINING PROTEIN"/>
    <property type="match status" value="1"/>
</dbReference>
<dbReference type="Gene3D" id="2.10.60.10">
    <property type="entry name" value="CD59"/>
    <property type="match status" value="1"/>
</dbReference>
<name>A0A8T2IPN4_9PIPI</name>
<dbReference type="InterPro" id="IPR050918">
    <property type="entry name" value="CNF-like_PLA2_Inhibitor"/>
</dbReference>
<feature type="compositionally biased region" description="Low complexity" evidence="3">
    <location>
        <begin position="216"/>
        <end position="231"/>
    </location>
</feature>
<feature type="signal peptide" evidence="4">
    <location>
        <begin position="1"/>
        <end position="19"/>
    </location>
</feature>
<evidence type="ECO:0000313" key="6">
    <source>
        <dbReference type="Proteomes" id="UP000812440"/>
    </source>
</evidence>